<organism evidence="2">
    <name type="scientific">marine sediment metagenome</name>
    <dbReference type="NCBI Taxonomy" id="412755"/>
    <lineage>
        <taxon>unclassified sequences</taxon>
        <taxon>metagenomes</taxon>
        <taxon>ecological metagenomes</taxon>
    </lineage>
</organism>
<feature type="transmembrane region" description="Helical" evidence="1">
    <location>
        <begin position="7"/>
        <end position="26"/>
    </location>
</feature>
<feature type="transmembrane region" description="Helical" evidence="1">
    <location>
        <begin position="32"/>
        <end position="53"/>
    </location>
</feature>
<keyword evidence="1" id="KW-0472">Membrane</keyword>
<keyword evidence="1" id="KW-0812">Transmembrane</keyword>
<dbReference type="AlphaFoldDB" id="A0A0F9L468"/>
<sequence length="54" mass="5540">MLSGTLKFVFAIIAFIIVGIAINPALSAVFNGFTLPVLGVFLCQLAAAGMVVAK</sequence>
<dbReference type="EMBL" id="LAZR01007930">
    <property type="protein sequence ID" value="KKM81991.1"/>
    <property type="molecule type" value="Genomic_DNA"/>
</dbReference>
<keyword evidence="1" id="KW-1133">Transmembrane helix</keyword>
<gene>
    <name evidence="2" type="ORF">LCGC14_1324000</name>
</gene>
<evidence type="ECO:0000256" key="1">
    <source>
        <dbReference type="SAM" id="Phobius"/>
    </source>
</evidence>
<evidence type="ECO:0000313" key="2">
    <source>
        <dbReference type="EMBL" id="KKM81991.1"/>
    </source>
</evidence>
<comment type="caution">
    <text evidence="2">The sequence shown here is derived from an EMBL/GenBank/DDBJ whole genome shotgun (WGS) entry which is preliminary data.</text>
</comment>
<name>A0A0F9L468_9ZZZZ</name>
<accession>A0A0F9L468</accession>
<protein>
    <submittedName>
        <fullName evidence="2">Uncharacterized protein</fullName>
    </submittedName>
</protein>
<reference evidence="2" key="1">
    <citation type="journal article" date="2015" name="Nature">
        <title>Complex archaea that bridge the gap between prokaryotes and eukaryotes.</title>
        <authorList>
            <person name="Spang A."/>
            <person name="Saw J.H."/>
            <person name="Jorgensen S.L."/>
            <person name="Zaremba-Niedzwiedzka K."/>
            <person name="Martijn J."/>
            <person name="Lind A.E."/>
            <person name="van Eijk R."/>
            <person name="Schleper C."/>
            <person name="Guy L."/>
            <person name="Ettema T.J."/>
        </authorList>
    </citation>
    <scope>NUCLEOTIDE SEQUENCE</scope>
</reference>
<proteinExistence type="predicted"/>